<evidence type="ECO:0000313" key="2">
    <source>
        <dbReference type="Proteomes" id="UP000276128"/>
    </source>
</evidence>
<dbReference type="OrthoDB" id="2882430at2"/>
<name>A0A430JL56_9BACL</name>
<evidence type="ECO:0000313" key="1">
    <source>
        <dbReference type="EMBL" id="RTE11740.1"/>
    </source>
</evidence>
<sequence>MQIKKKDDISLILDNFSSYAAYDEVGKKLYLVFADRKRGGQWTLMGYEGDRFSVHGVGQDYRDEDESFFEEREHVVSFLWNNRAALKEAVMAGE</sequence>
<dbReference type="Proteomes" id="UP000276128">
    <property type="component" value="Unassembled WGS sequence"/>
</dbReference>
<proteinExistence type="predicted"/>
<gene>
    <name evidence="1" type="ORF">EJQ19_00495</name>
</gene>
<keyword evidence="2" id="KW-1185">Reference proteome</keyword>
<comment type="caution">
    <text evidence="1">The sequence shown here is derived from an EMBL/GenBank/DDBJ whole genome shotgun (WGS) entry which is preliminary data.</text>
</comment>
<reference evidence="1 2" key="1">
    <citation type="submission" date="2018-12" db="EMBL/GenBank/DDBJ databases">
        <title>Bacillus ochoae sp. nov., Paenibacillus whitsoniae sp. nov., Paenibacillus spiritus sp. nov. Isolated from the Mars Exploration Rover during spacecraft assembly.</title>
        <authorList>
            <person name="Seuylemezian A."/>
            <person name="Vaishampayan P."/>
        </authorList>
    </citation>
    <scope>NUCLEOTIDE SEQUENCE [LARGE SCALE GENOMIC DNA]</scope>
    <source>
        <strain evidence="1 2">MER 54</strain>
    </source>
</reference>
<organism evidence="1 2">
    <name type="scientific">Paenibacillus whitsoniae</name>
    <dbReference type="NCBI Taxonomy" id="2496558"/>
    <lineage>
        <taxon>Bacteria</taxon>
        <taxon>Bacillati</taxon>
        <taxon>Bacillota</taxon>
        <taxon>Bacilli</taxon>
        <taxon>Bacillales</taxon>
        <taxon>Paenibacillaceae</taxon>
        <taxon>Paenibacillus</taxon>
    </lineage>
</organism>
<accession>A0A430JL56</accession>
<dbReference type="RefSeq" id="WP_126139248.1">
    <property type="nucleotide sequence ID" value="NZ_RXHU01000003.1"/>
</dbReference>
<dbReference type="AlphaFoldDB" id="A0A430JL56"/>
<protein>
    <submittedName>
        <fullName evidence="1">Uncharacterized protein</fullName>
    </submittedName>
</protein>
<dbReference type="EMBL" id="RXHU01000003">
    <property type="protein sequence ID" value="RTE11740.1"/>
    <property type="molecule type" value="Genomic_DNA"/>
</dbReference>